<keyword evidence="3" id="KW-0732">Signal</keyword>
<name>A0A8J9Z2D1_BRALA</name>
<feature type="signal peptide" evidence="3">
    <location>
        <begin position="1"/>
        <end position="18"/>
    </location>
</feature>
<sequence length="233" mass="25608">MQHPSLFLSIVCLLFAFAARPVALRRLARSVLRHRGLLICSDGTYFSKATRSCEPCSELCQPQRGTQRECELRCKDVGFTIWQIAEVTAFGVIVAALAVLGYCNFQKGKQIQKLWMMQNPDFSPGPATLPQQQPPSVHVAVSTPLGVPTAMPPVVSVGQQAQAAPGQPPYAWPLPQERPSLPVMDTAGERTAPSNTVPIYATDTKPHVHNVQNDLVEEDHAADRQMTRQETEI</sequence>
<reference evidence="4" key="1">
    <citation type="submission" date="2022-01" db="EMBL/GenBank/DDBJ databases">
        <authorList>
            <person name="Braso-Vives M."/>
        </authorList>
    </citation>
    <scope>NUCLEOTIDE SEQUENCE</scope>
</reference>
<evidence type="ECO:0000313" key="4">
    <source>
        <dbReference type="EMBL" id="CAH1246361.1"/>
    </source>
</evidence>
<keyword evidence="2" id="KW-0812">Transmembrane</keyword>
<dbReference type="Proteomes" id="UP000838412">
    <property type="component" value="Chromosome 15"/>
</dbReference>
<feature type="region of interest" description="Disordered" evidence="1">
    <location>
        <begin position="159"/>
        <end position="178"/>
    </location>
</feature>
<evidence type="ECO:0000256" key="3">
    <source>
        <dbReference type="SAM" id="SignalP"/>
    </source>
</evidence>
<evidence type="ECO:0000256" key="2">
    <source>
        <dbReference type="SAM" id="Phobius"/>
    </source>
</evidence>
<evidence type="ECO:0000313" key="5">
    <source>
        <dbReference type="Proteomes" id="UP000838412"/>
    </source>
</evidence>
<accession>A0A8J9Z2D1</accession>
<feature type="transmembrane region" description="Helical" evidence="2">
    <location>
        <begin position="81"/>
        <end position="103"/>
    </location>
</feature>
<keyword evidence="2" id="KW-1133">Transmembrane helix</keyword>
<keyword evidence="2" id="KW-0472">Membrane</keyword>
<dbReference type="EMBL" id="OV696700">
    <property type="protein sequence ID" value="CAH1246361.1"/>
    <property type="molecule type" value="Genomic_DNA"/>
</dbReference>
<proteinExistence type="predicted"/>
<protein>
    <submittedName>
        <fullName evidence="4">Hypp7711 protein</fullName>
    </submittedName>
</protein>
<evidence type="ECO:0000256" key="1">
    <source>
        <dbReference type="SAM" id="MobiDB-lite"/>
    </source>
</evidence>
<dbReference type="AlphaFoldDB" id="A0A8J9Z2D1"/>
<feature type="chain" id="PRO_5035451297" evidence="3">
    <location>
        <begin position="19"/>
        <end position="233"/>
    </location>
</feature>
<keyword evidence="5" id="KW-1185">Reference proteome</keyword>
<gene>
    <name evidence="4" type="primary">Hypp7711</name>
    <name evidence="4" type="ORF">BLAG_LOCUS8408</name>
</gene>
<organism evidence="4 5">
    <name type="scientific">Branchiostoma lanceolatum</name>
    <name type="common">Common lancelet</name>
    <name type="synonym">Amphioxus lanceolatum</name>
    <dbReference type="NCBI Taxonomy" id="7740"/>
    <lineage>
        <taxon>Eukaryota</taxon>
        <taxon>Metazoa</taxon>
        <taxon>Chordata</taxon>
        <taxon>Cephalochordata</taxon>
        <taxon>Leptocardii</taxon>
        <taxon>Amphioxiformes</taxon>
        <taxon>Branchiostomatidae</taxon>
        <taxon>Branchiostoma</taxon>
    </lineage>
</organism>